<proteinExistence type="predicted"/>
<dbReference type="Pfam" id="PF00440">
    <property type="entry name" value="TetR_N"/>
    <property type="match status" value="1"/>
</dbReference>
<gene>
    <name evidence="7" type="primary">desT</name>
    <name evidence="7" type="ORF">GCM10010960_07350</name>
</gene>
<organism evidence="7 8">
    <name type="scientific">Arenimonas maotaiensis</name>
    <dbReference type="NCBI Taxonomy" id="1446479"/>
    <lineage>
        <taxon>Bacteria</taxon>
        <taxon>Pseudomonadati</taxon>
        <taxon>Pseudomonadota</taxon>
        <taxon>Gammaproteobacteria</taxon>
        <taxon>Lysobacterales</taxon>
        <taxon>Lysobacteraceae</taxon>
        <taxon>Arenimonas</taxon>
    </lineage>
</organism>
<keyword evidence="8" id="KW-1185">Reference proteome</keyword>
<dbReference type="PANTHER" id="PTHR47752:SF1">
    <property type="entry name" value="HTH-TYPE TRANSCRIPTIONAL REPRESSOR FABR"/>
    <property type="match status" value="1"/>
</dbReference>
<keyword evidence="1" id="KW-0805">Transcription regulation</keyword>
<name>A0A917CG77_9GAMM</name>
<reference evidence="7" key="1">
    <citation type="journal article" date="2014" name="Int. J. Syst. Evol. Microbiol.">
        <title>Complete genome sequence of Corynebacterium casei LMG S-19264T (=DSM 44701T), isolated from a smear-ripened cheese.</title>
        <authorList>
            <consortium name="US DOE Joint Genome Institute (JGI-PGF)"/>
            <person name="Walter F."/>
            <person name="Albersmeier A."/>
            <person name="Kalinowski J."/>
            <person name="Ruckert C."/>
        </authorList>
    </citation>
    <scope>NUCLEOTIDE SEQUENCE</scope>
    <source>
        <strain evidence="7">CGMCC 1.12726</strain>
    </source>
</reference>
<evidence type="ECO:0000256" key="4">
    <source>
        <dbReference type="PROSITE-ProRule" id="PRU00335"/>
    </source>
</evidence>
<accession>A0A917CG77</accession>
<dbReference type="SUPFAM" id="SSF46689">
    <property type="entry name" value="Homeodomain-like"/>
    <property type="match status" value="1"/>
</dbReference>
<evidence type="ECO:0000256" key="2">
    <source>
        <dbReference type="ARBA" id="ARBA00023125"/>
    </source>
</evidence>
<dbReference type="InterPro" id="IPR054129">
    <property type="entry name" value="DesT_TetR_C"/>
</dbReference>
<dbReference type="InterPro" id="IPR050692">
    <property type="entry name" value="HTH_transcr_repressor_FabR"/>
</dbReference>
<dbReference type="Pfam" id="PF21943">
    <property type="entry name" value="TetR_C_46"/>
    <property type="match status" value="1"/>
</dbReference>
<dbReference type="NCBIfam" id="NF008402">
    <property type="entry name" value="PRK11202.1"/>
    <property type="match status" value="1"/>
</dbReference>
<dbReference type="InterPro" id="IPR001647">
    <property type="entry name" value="HTH_TetR"/>
</dbReference>
<dbReference type="AlphaFoldDB" id="A0A917CG77"/>
<evidence type="ECO:0000256" key="1">
    <source>
        <dbReference type="ARBA" id="ARBA00023015"/>
    </source>
</evidence>
<dbReference type="Proteomes" id="UP000632858">
    <property type="component" value="Unassembled WGS sequence"/>
</dbReference>
<dbReference type="Gene3D" id="1.10.357.10">
    <property type="entry name" value="Tetracycline Repressor, domain 2"/>
    <property type="match status" value="1"/>
</dbReference>
<dbReference type="Gene3D" id="1.10.10.60">
    <property type="entry name" value="Homeodomain-like"/>
    <property type="match status" value="1"/>
</dbReference>
<dbReference type="PROSITE" id="PS50977">
    <property type="entry name" value="HTH_TETR_2"/>
    <property type="match status" value="1"/>
</dbReference>
<sequence length="218" mass="24694">MSSHPPALTASGNRRDARKQHTRQQLMQAALTLVGQGRGFTSLSLREVTREIGVVPASFYRHFKDMDELGLALVEEGGVTLRRLLREARRSGFPPKDMLHNSVLVYKRYLEQNRLMFAFIVGERSGGSPVIRKAIRREEEHFVHEMAHDMRELGTVPGLSGQTIELICSLVVSTMLNAATDILDLPAGRQQDERELVEHFVQQLRLIFLGARLWREPG</sequence>
<evidence type="ECO:0000313" key="8">
    <source>
        <dbReference type="Proteomes" id="UP000632858"/>
    </source>
</evidence>
<feature type="DNA-binding region" description="H-T-H motif" evidence="4">
    <location>
        <begin position="44"/>
        <end position="63"/>
    </location>
</feature>
<protein>
    <submittedName>
        <fullName evidence="7">TetR family transcriptional regulator</fullName>
    </submittedName>
</protein>
<dbReference type="EMBL" id="BMFO01000001">
    <property type="protein sequence ID" value="GGF87959.1"/>
    <property type="molecule type" value="Genomic_DNA"/>
</dbReference>
<evidence type="ECO:0000256" key="5">
    <source>
        <dbReference type="SAM" id="MobiDB-lite"/>
    </source>
</evidence>
<evidence type="ECO:0000313" key="7">
    <source>
        <dbReference type="EMBL" id="GGF87959.1"/>
    </source>
</evidence>
<dbReference type="InterPro" id="IPR009057">
    <property type="entry name" value="Homeodomain-like_sf"/>
</dbReference>
<feature type="domain" description="HTH tetR-type" evidence="6">
    <location>
        <begin position="20"/>
        <end position="81"/>
    </location>
</feature>
<dbReference type="RefSeq" id="WP_229730155.1">
    <property type="nucleotide sequence ID" value="NZ_BMFO01000001.1"/>
</dbReference>
<comment type="caution">
    <text evidence="7">The sequence shown here is derived from an EMBL/GenBank/DDBJ whole genome shotgun (WGS) entry which is preliminary data.</text>
</comment>
<reference evidence="7" key="2">
    <citation type="submission" date="2020-09" db="EMBL/GenBank/DDBJ databases">
        <authorList>
            <person name="Sun Q."/>
            <person name="Zhou Y."/>
        </authorList>
    </citation>
    <scope>NUCLEOTIDE SEQUENCE</scope>
    <source>
        <strain evidence="7">CGMCC 1.12726</strain>
    </source>
</reference>
<evidence type="ECO:0000259" key="6">
    <source>
        <dbReference type="PROSITE" id="PS50977"/>
    </source>
</evidence>
<keyword evidence="2 4" id="KW-0238">DNA-binding</keyword>
<keyword evidence="3" id="KW-0804">Transcription</keyword>
<dbReference type="PANTHER" id="PTHR47752">
    <property type="entry name" value="HTH-TYPE TRANSCRIPTIONAL REPRESSOR FABR"/>
    <property type="match status" value="1"/>
</dbReference>
<dbReference type="GO" id="GO:0003677">
    <property type="term" value="F:DNA binding"/>
    <property type="evidence" value="ECO:0007669"/>
    <property type="project" value="UniProtKB-UniRule"/>
</dbReference>
<feature type="region of interest" description="Disordered" evidence="5">
    <location>
        <begin position="1"/>
        <end position="22"/>
    </location>
</feature>
<evidence type="ECO:0000256" key="3">
    <source>
        <dbReference type="ARBA" id="ARBA00023163"/>
    </source>
</evidence>